<dbReference type="SMART" id="SM00046">
    <property type="entry name" value="DAGKc"/>
    <property type="match status" value="1"/>
</dbReference>
<feature type="domain" description="DAGKc" evidence="1">
    <location>
        <begin position="56"/>
        <end position="187"/>
    </location>
</feature>
<dbReference type="InterPro" id="IPR017438">
    <property type="entry name" value="ATP-NAD_kinase_N"/>
</dbReference>
<dbReference type="InterPro" id="IPR016064">
    <property type="entry name" value="NAD/diacylglycerol_kinase_sf"/>
</dbReference>
<name>A0A1H3ZQU2_9ACTO</name>
<keyword evidence="3" id="KW-1185">Reference proteome</keyword>
<dbReference type="GO" id="GO:0008929">
    <property type="term" value="F:methylglyoxal synthase activity"/>
    <property type="evidence" value="ECO:0007669"/>
    <property type="project" value="InterPro"/>
</dbReference>
<protein>
    <submittedName>
        <fullName evidence="2">Diacylglycerol kinase family enzyme</fullName>
    </submittedName>
</protein>
<proteinExistence type="predicted"/>
<dbReference type="EMBL" id="FNQV01000006">
    <property type="protein sequence ID" value="SEA26156.1"/>
    <property type="molecule type" value="Genomic_DNA"/>
</dbReference>
<dbReference type="Pfam" id="PF19279">
    <property type="entry name" value="YegS_C"/>
    <property type="match status" value="1"/>
</dbReference>
<dbReference type="GO" id="GO:0005829">
    <property type="term" value="C:cytosol"/>
    <property type="evidence" value="ECO:0007669"/>
    <property type="project" value="TreeGrafter"/>
</dbReference>
<dbReference type="GO" id="GO:0016301">
    <property type="term" value="F:kinase activity"/>
    <property type="evidence" value="ECO:0007669"/>
    <property type="project" value="UniProtKB-KW"/>
</dbReference>
<dbReference type="Gene3D" id="3.40.50.10330">
    <property type="entry name" value="Probable inorganic polyphosphate/atp-NAD kinase, domain 1"/>
    <property type="match status" value="1"/>
</dbReference>
<evidence type="ECO:0000259" key="1">
    <source>
        <dbReference type="PROSITE" id="PS50146"/>
    </source>
</evidence>
<evidence type="ECO:0000313" key="3">
    <source>
        <dbReference type="Proteomes" id="UP000199288"/>
    </source>
</evidence>
<dbReference type="AlphaFoldDB" id="A0A1H3ZQU2"/>
<organism evidence="2 3">
    <name type="scientific">Bowdeniella nasicola</name>
    <dbReference type="NCBI Taxonomy" id="208480"/>
    <lineage>
        <taxon>Bacteria</taxon>
        <taxon>Bacillati</taxon>
        <taxon>Actinomycetota</taxon>
        <taxon>Actinomycetes</taxon>
        <taxon>Actinomycetales</taxon>
        <taxon>Actinomycetaceae</taxon>
        <taxon>Bowdeniella</taxon>
    </lineage>
</organism>
<dbReference type="SUPFAM" id="SSF111331">
    <property type="entry name" value="NAD kinase/diacylglycerol kinase-like"/>
    <property type="match status" value="1"/>
</dbReference>
<keyword evidence="2" id="KW-0808">Transferase</keyword>
<dbReference type="Pfam" id="PF00781">
    <property type="entry name" value="DAGK_cat"/>
    <property type="match status" value="1"/>
</dbReference>
<dbReference type="InterPro" id="IPR045540">
    <property type="entry name" value="YegS/DAGK_C"/>
</dbReference>
<dbReference type="PANTHER" id="PTHR30492:SF0">
    <property type="entry name" value="METHYLGLYOXAL SYNTHASE"/>
    <property type="match status" value="1"/>
</dbReference>
<dbReference type="InterPro" id="IPR001206">
    <property type="entry name" value="Diacylglycerol_kinase_cat_dom"/>
</dbReference>
<dbReference type="Proteomes" id="UP000199288">
    <property type="component" value="Unassembled WGS sequence"/>
</dbReference>
<sequence length="394" mass="41102">MDTWSSIVALLACLLAAGALVVAIVAYRASASISRSGTDGADAAAQADSAAAAEPPPTGPPAIIVNPVKLNDLDAFKERCTQIARQCNLPEPLFFETSEDHQGHSQAREAVAKGASVVVAAGGDGTVRQVARGLAGTGVPLGLVPMGTGNLLARNLDIPLGSVSDQITAAFTGPTHAMDVGWLKAEPLRDEEALEAATAKRFANLLTDEGAVPAPKPDHEYLFLVIAGLGFDAAMVAGADDDLKARIGWLAYSVAAIKHMTGRRIDARMWIGGAETPEHQRARTIMFANCGRLPGGVVLLPDAQLDDGWLDIATIDTTVGLLGWAAVGGKILLQGLGIRRDQPGPLPGSMTFRRGKSVRVSTAEPEAVQVDGDLVGISRHIETRVERGALLVRS</sequence>
<accession>A0A1H3ZQU2</accession>
<dbReference type="InterPro" id="IPR004363">
    <property type="entry name" value="Methylgl_synth"/>
</dbReference>
<dbReference type="PANTHER" id="PTHR30492">
    <property type="entry name" value="METHYLGLYOXAL SYNTHASE"/>
    <property type="match status" value="1"/>
</dbReference>
<evidence type="ECO:0000313" key="2">
    <source>
        <dbReference type="EMBL" id="SEA26156.1"/>
    </source>
</evidence>
<gene>
    <name evidence="2" type="ORF">SAMN02910418_01256</name>
</gene>
<reference evidence="3" key="1">
    <citation type="submission" date="2016-10" db="EMBL/GenBank/DDBJ databases">
        <authorList>
            <person name="Varghese N."/>
            <person name="Submissions S."/>
        </authorList>
    </citation>
    <scope>NUCLEOTIDE SEQUENCE [LARGE SCALE GENOMIC DNA]</scope>
    <source>
        <strain evidence="3">KPR-1</strain>
    </source>
</reference>
<dbReference type="Gene3D" id="2.60.200.40">
    <property type="match status" value="1"/>
</dbReference>
<dbReference type="PROSITE" id="PS50146">
    <property type="entry name" value="DAGK"/>
    <property type="match status" value="1"/>
</dbReference>
<dbReference type="OrthoDB" id="3171056at2"/>
<dbReference type="RefSeq" id="WP_092563724.1">
    <property type="nucleotide sequence ID" value="NZ_FNQV01000006.1"/>
</dbReference>
<dbReference type="GO" id="GO:0019242">
    <property type="term" value="P:methylglyoxal biosynthetic process"/>
    <property type="evidence" value="ECO:0007669"/>
    <property type="project" value="InterPro"/>
</dbReference>
<keyword evidence="2" id="KW-0418">Kinase</keyword>